<comment type="caution">
    <text evidence="1">The sequence shown here is derived from an EMBL/GenBank/DDBJ whole genome shotgun (WGS) entry which is preliminary data.</text>
</comment>
<dbReference type="EMBL" id="JAHDVG010000463">
    <property type="protein sequence ID" value="KAH1185465.1"/>
    <property type="molecule type" value="Genomic_DNA"/>
</dbReference>
<proteinExistence type="predicted"/>
<dbReference type="AlphaFoldDB" id="A0A9D3XUD4"/>
<sequence length="103" mass="11552">MLKMHTKRRGLCSPAVCSQYAAMNATWEEKHLDMDAVMPAVLIADKQYRRGHFLKARVLLSSSKIVQGMYGLSESGNIGSVFKNKGEEGKRPVFHSFVCKCLM</sequence>
<gene>
    <name evidence="1" type="ORF">KIL84_018214</name>
</gene>
<accession>A0A9D3XUD4</accession>
<evidence type="ECO:0000313" key="2">
    <source>
        <dbReference type="Proteomes" id="UP000827986"/>
    </source>
</evidence>
<dbReference type="Proteomes" id="UP000827986">
    <property type="component" value="Unassembled WGS sequence"/>
</dbReference>
<reference evidence="1" key="1">
    <citation type="submission" date="2021-09" db="EMBL/GenBank/DDBJ databases">
        <title>The genome of Mauremys mutica provides insights into the evolution of semi-aquatic lifestyle.</title>
        <authorList>
            <person name="Gong S."/>
            <person name="Gao Y."/>
        </authorList>
    </citation>
    <scope>NUCLEOTIDE SEQUENCE</scope>
    <source>
        <strain evidence="1">MM-2020</strain>
        <tissue evidence="1">Muscle</tissue>
    </source>
</reference>
<keyword evidence="2" id="KW-1185">Reference proteome</keyword>
<organism evidence="1 2">
    <name type="scientific">Mauremys mutica</name>
    <name type="common">yellowpond turtle</name>
    <dbReference type="NCBI Taxonomy" id="74926"/>
    <lineage>
        <taxon>Eukaryota</taxon>
        <taxon>Metazoa</taxon>
        <taxon>Chordata</taxon>
        <taxon>Craniata</taxon>
        <taxon>Vertebrata</taxon>
        <taxon>Euteleostomi</taxon>
        <taxon>Archelosauria</taxon>
        <taxon>Testudinata</taxon>
        <taxon>Testudines</taxon>
        <taxon>Cryptodira</taxon>
        <taxon>Durocryptodira</taxon>
        <taxon>Testudinoidea</taxon>
        <taxon>Geoemydidae</taxon>
        <taxon>Geoemydinae</taxon>
        <taxon>Mauremys</taxon>
    </lineage>
</organism>
<evidence type="ECO:0000313" key="1">
    <source>
        <dbReference type="EMBL" id="KAH1185465.1"/>
    </source>
</evidence>
<protein>
    <submittedName>
        <fullName evidence="1">Uncharacterized protein</fullName>
    </submittedName>
</protein>
<name>A0A9D3XUD4_9SAUR</name>